<evidence type="ECO:0000313" key="4">
    <source>
        <dbReference type="Proteomes" id="UP001212152"/>
    </source>
</evidence>
<accession>A0AAD5TMU1</accession>
<dbReference type="GO" id="GO:0033596">
    <property type="term" value="C:TSC1-TSC2 complex"/>
    <property type="evidence" value="ECO:0007669"/>
    <property type="project" value="TreeGrafter"/>
</dbReference>
<dbReference type="AlphaFoldDB" id="A0AAD5TMU1"/>
<comment type="caution">
    <text evidence="3">The sequence shown here is derived from an EMBL/GenBank/DDBJ whole genome shotgun (WGS) entry which is preliminary data.</text>
</comment>
<organism evidence="3 4">
    <name type="scientific">Geranomyces variabilis</name>
    <dbReference type="NCBI Taxonomy" id="109894"/>
    <lineage>
        <taxon>Eukaryota</taxon>
        <taxon>Fungi</taxon>
        <taxon>Fungi incertae sedis</taxon>
        <taxon>Chytridiomycota</taxon>
        <taxon>Chytridiomycota incertae sedis</taxon>
        <taxon>Chytridiomycetes</taxon>
        <taxon>Spizellomycetales</taxon>
        <taxon>Powellomycetaceae</taxon>
        <taxon>Geranomyces</taxon>
    </lineage>
</organism>
<proteinExistence type="predicted"/>
<feature type="region of interest" description="Disordered" evidence="2">
    <location>
        <begin position="771"/>
        <end position="799"/>
    </location>
</feature>
<dbReference type="Proteomes" id="UP001212152">
    <property type="component" value="Unassembled WGS sequence"/>
</dbReference>
<evidence type="ECO:0000256" key="1">
    <source>
        <dbReference type="SAM" id="Coils"/>
    </source>
</evidence>
<dbReference type="InterPro" id="IPR007483">
    <property type="entry name" value="Hamartin"/>
</dbReference>
<dbReference type="GO" id="GO:0051726">
    <property type="term" value="P:regulation of cell cycle"/>
    <property type="evidence" value="ECO:0007669"/>
    <property type="project" value="TreeGrafter"/>
</dbReference>
<evidence type="ECO:0008006" key="5">
    <source>
        <dbReference type="Google" id="ProtNLM"/>
    </source>
</evidence>
<dbReference type="GO" id="GO:0032007">
    <property type="term" value="P:negative regulation of TOR signaling"/>
    <property type="evidence" value="ECO:0007669"/>
    <property type="project" value="TreeGrafter"/>
</dbReference>
<feature type="coiled-coil region" evidence="1">
    <location>
        <begin position="879"/>
        <end position="980"/>
    </location>
</feature>
<dbReference type="EMBL" id="JADGJQ010000022">
    <property type="protein sequence ID" value="KAJ3179142.1"/>
    <property type="molecule type" value="Genomic_DNA"/>
</dbReference>
<dbReference type="Pfam" id="PF04388">
    <property type="entry name" value="Hamartin"/>
    <property type="match status" value="1"/>
</dbReference>
<dbReference type="PANTHER" id="PTHR15154">
    <property type="entry name" value="HAMARTIN"/>
    <property type="match status" value="1"/>
</dbReference>
<evidence type="ECO:0000256" key="2">
    <source>
        <dbReference type="SAM" id="MobiDB-lite"/>
    </source>
</evidence>
<evidence type="ECO:0000313" key="3">
    <source>
        <dbReference type="EMBL" id="KAJ3179142.1"/>
    </source>
</evidence>
<protein>
    <recommendedName>
        <fullName evidence="5">Hamartin</fullName>
    </recommendedName>
</protein>
<reference evidence="3" key="1">
    <citation type="submission" date="2020-05" db="EMBL/GenBank/DDBJ databases">
        <title>Phylogenomic resolution of chytrid fungi.</title>
        <authorList>
            <person name="Stajich J.E."/>
            <person name="Amses K."/>
            <person name="Simmons R."/>
            <person name="Seto K."/>
            <person name="Myers J."/>
            <person name="Bonds A."/>
            <person name="Quandt C.A."/>
            <person name="Barry K."/>
            <person name="Liu P."/>
            <person name="Grigoriev I."/>
            <person name="Longcore J.E."/>
            <person name="James T.Y."/>
        </authorList>
    </citation>
    <scope>NUCLEOTIDE SEQUENCE</scope>
    <source>
        <strain evidence="3">JEL0379</strain>
    </source>
</reference>
<name>A0AAD5TMU1_9FUNG</name>
<keyword evidence="4" id="KW-1185">Reference proteome</keyword>
<dbReference type="PANTHER" id="PTHR15154:SF2">
    <property type="entry name" value="HAMARTIN"/>
    <property type="match status" value="1"/>
</dbReference>
<feature type="region of interest" description="Disordered" evidence="2">
    <location>
        <begin position="593"/>
        <end position="620"/>
    </location>
</feature>
<gene>
    <name evidence="3" type="ORF">HDU87_003100</name>
</gene>
<keyword evidence="1" id="KW-0175">Coiled coil</keyword>
<sequence>MSTKDVVSCIAAELKAQASDLLLPAPPPLDASKSYQLLHAYVLGHPYHQPPPPSAGANQSSSSSAHTNEKLASELVLLFRNTFASKDNQHSHSRSGSLSRLTAEQVSAQDTRLLVFAAWLRRLLPIYDPSRFVADWWEALLRPVLATARWRPLLDICNEIATELVTSTQWPTAGVSTEEKQPMDKFRATVAREYLNERISVWEREQSVQASQQYLPTSRRGSVDRIGAFWDTVGGANYERVLIGFGIHKPKEFFDLLNEFCLAKRTRLHVLVFLAKFVRREEAPCYFFVDSTLFRTILISAMKDEKPSVLTASISLLTALLPSVVARLAENLDHLLGILVRMIYWEASFSLIYKLALTSNPDPRQVASVPGNDNELSTHISFSARAILNEYTYVTIRQIVGHYYTLLYGMFPCNTVDFVRSYLAVKSRKFLAECAPLQDPAFELSEDPFITIRQKMAALDNYDEDSICADRFMGLLASHRVHPDLVKSDATRERDNLKNIRISPSDLVMRSLDLQSGTAFGADNRAPRHQHHDSIASLESLPDTLALPPAEHTIVSNFAILQNQSTVASHLFPLPNFQERDAESPLNLDAIQMGDTTPRRSAPATPKLTPVASLPAATASPEKVEKVPQLAAQETNVQVEAGPEAPTTCISASGLGLPDLDAILQINRKLRLALFNVKEAELGRELPAITSLVTLASDQTRSFVAELLELHLMLLLNQVNYQAFMRWHHYQHIRKLKKDQMQDDLAEADRQSVFEKLKVQHQEIAVLHESLNRQRQESASMRERQRRHEEDLTQRAKTAKRELATQQEFVVQLQRELDDAKAAHTTMAQQCSQSDRRISELQTELDSTKPDLEKLAECEKTIAGLTATILDRDSGAVIAENYRTEKTQLVERIVGLQMQLRDAERELAAVKADLVVKNDAAETALAAATRAEAVAERLEREAGETSRAFEHVQVATAARVAAVEDKYQTTRRINMQLEARIADLLTEAPECAVCAAAASGVESDPGEAGDVPVRIGHYR</sequence>